<accession>A0A5K8AKR5</accession>
<reference evidence="1 2" key="1">
    <citation type="submission" date="2019-11" db="EMBL/GenBank/DDBJ databases">
        <title>Comparative genomics of hydrocarbon-degrading Desulfosarcina strains.</title>
        <authorList>
            <person name="Watanabe M."/>
            <person name="Kojima H."/>
            <person name="Fukui M."/>
        </authorList>
    </citation>
    <scope>NUCLEOTIDE SEQUENCE [LARGE SCALE GENOMIC DNA]</scope>
    <source>
        <strain evidence="2">oXyS1</strain>
    </source>
</reference>
<protein>
    <submittedName>
        <fullName evidence="1">Uncharacterized protein</fullName>
    </submittedName>
</protein>
<dbReference type="RefSeq" id="WP_155312943.1">
    <property type="nucleotide sequence ID" value="NZ_AP021879.1"/>
</dbReference>
<evidence type="ECO:0000313" key="1">
    <source>
        <dbReference type="EMBL" id="BBO92164.1"/>
    </source>
</evidence>
<dbReference type="AlphaFoldDB" id="A0A5K8AKR5"/>
<proteinExistence type="predicted"/>
<dbReference type="EMBL" id="AP021879">
    <property type="protein sequence ID" value="BBO92164.1"/>
    <property type="molecule type" value="Genomic_DNA"/>
</dbReference>
<organism evidence="1 2">
    <name type="scientific">Desulfosarcina ovata subsp. ovata</name>
    <dbReference type="NCBI Taxonomy" id="2752305"/>
    <lineage>
        <taxon>Bacteria</taxon>
        <taxon>Pseudomonadati</taxon>
        <taxon>Thermodesulfobacteriota</taxon>
        <taxon>Desulfobacteria</taxon>
        <taxon>Desulfobacterales</taxon>
        <taxon>Desulfosarcinaceae</taxon>
        <taxon>Desulfosarcina</taxon>
    </lineage>
</organism>
<name>A0A5K8AKR5_9BACT</name>
<dbReference type="Proteomes" id="UP000422108">
    <property type="component" value="Chromosome"/>
</dbReference>
<gene>
    <name evidence="1" type="ORF">DSCOOX_53440</name>
</gene>
<keyword evidence="2" id="KW-1185">Reference proteome</keyword>
<sequence length="780" mass="88953">MGDLNVDGVGKTGDRPPKHRQWAPLHAIRVNVMTEKEIYLDDAAQQLFAQLEGIEEHKKGRTAAEMMADSLVAEQKQQDVWRILLCEIVQHIAAYLKHLDLDANPVEERQTFDQLSETLAKLAQLSNPTGRILVRYRGRSGGSDIPERLDYEILFGNMVVDFDLVPTMIKRHGTLLINLMTQLLDAFGIFSDRGINNLYLNLPKGDPESLKRLRLSLHLLSRLYQASDNPHELVLGGGQKQVVPVVADEKGDPSVNLTLVAGVNRLNAKTMRGLVAKVNAWIQKKEASQEGCRFTSVYNAIFGLPKISAQLIPPPLEINNVDWLMREESEKAFSREKAKVARIIASVEASPEKVAKVIKSVYGDDYPKINSRHLEERLGLSSSLLQTIDSKPRNEDARREVLTNLQKRLDTVSDDVFDNLYASRSANGTADDGGTLIGTVHRQLYKMVSFFKGRSTTRKKLTAMVNAAIRFEDADYEILARDFRIDMEEARQLVETLGKCFNEKGRFVKSAFVEGLPRFARYEKKIFEFLWRHLKDVIGAEDRTAFLNSLQILTDRMKQPKRAFKILLEDFLKDPEELQFSDAKALILGNLILHEYDKSLADIEITPEDIIFSQRGLDEEVARYAAWRLDRDQELFFTKVRTVHQDLCEALELGMTRKQRIPAKDLLGLERELYIFLSMVETIVGRSVLRSAVNEYGSPESDLYFLKESDRLMSHLLQNLRIAIRGLAHIGRMECIPALEAVKAREEIFQRLKKTKLHRDQSRKITEWVDEAVKIVKFRA</sequence>
<evidence type="ECO:0000313" key="2">
    <source>
        <dbReference type="Proteomes" id="UP000422108"/>
    </source>
</evidence>